<comment type="caution">
    <text evidence="7">The sequence shown here is derived from an EMBL/GenBank/DDBJ whole genome shotgun (WGS) entry which is preliminary data.</text>
</comment>
<proteinExistence type="inferred from homology"/>
<dbReference type="PANTHER" id="PTHR11076">
    <property type="entry name" value="DNA REPAIR POLYMERASE UMUC / TRANSFERASE FAMILY MEMBER"/>
    <property type="match status" value="1"/>
</dbReference>
<dbReference type="GO" id="GO:0003887">
    <property type="term" value="F:DNA-directed DNA polymerase activity"/>
    <property type="evidence" value="ECO:0007669"/>
    <property type="project" value="TreeGrafter"/>
</dbReference>
<dbReference type="InterPro" id="IPR043128">
    <property type="entry name" value="Rev_trsase/Diguanyl_cyclase"/>
</dbReference>
<dbReference type="Gene3D" id="3.40.1170.60">
    <property type="match status" value="1"/>
</dbReference>
<keyword evidence="4" id="KW-0234">DNA repair</keyword>
<evidence type="ECO:0000259" key="6">
    <source>
        <dbReference type="PROSITE" id="PS50173"/>
    </source>
</evidence>
<dbReference type="EMBL" id="JPHZ01000028">
    <property type="protein sequence ID" value="KLT85842.1"/>
    <property type="molecule type" value="Genomic_DNA"/>
</dbReference>
<dbReference type="GO" id="GO:0005829">
    <property type="term" value="C:cytosol"/>
    <property type="evidence" value="ECO:0007669"/>
    <property type="project" value="TreeGrafter"/>
</dbReference>
<accession>A0A0J0ZU61</accession>
<dbReference type="InterPro" id="IPR050116">
    <property type="entry name" value="DNA_polymerase-Y"/>
</dbReference>
<evidence type="ECO:0000313" key="7">
    <source>
        <dbReference type="EMBL" id="KLT85842.1"/>
    </source>
</evidence>
<dbReference type="InterPro" id="IPR043502">
    <property type="entry name" value="DNA/RNA_pol_sf"/>
</dbReference>
<dbReference type="InterPro" id="IPR025188">
    <property type="entry name" value="DUF4113"/>
</dbReference>
<evidence type="ECO:0000256" key="1">
    <source>
        <dbReference type="ARBA" id="ARBA00010945"/>
    </source>
</evidence>
<dbReference type="Gene3D" id="3.30.70.270">
    <property type="match status" value="1"/>
</dbReference>
<dbReference type="GO" id="GO:0042276">
    <property type="term" value="P:error-prone translesion synthesis"/>
    <property type="evidence" value="ECO:0007669"/>
    <property type="project" value="TreeGrafter"/>
</dbReference>
<sequence length="431" mass="48862">MQSENEIFALVDVNNCYVSCERVFNPALNDRPTIVLSNNDGCAVARSQEAKDLGIKMGVPVFQIKELIKQHNIQVLSSNFSLYGEMSKRFMELLGDYVAPGDQEVYSIDECFLKLTAYEHLFDLTVYAQDMRAKAWRWLGLPCCIGIGRSKTEAKIANHLAKKNKFFNGVCNLAHMDPCSTETLLAQVDVSEVWGVGRQNCKKLNTMGVQSVLDLINANPKEIKKQFSIVMEKTVLELQGLSCIDLSDDTVAKKQIISSRSYGNPVYEMDDIKASVRLYVARAVKRMREDGSICKMIGVYIQTSRFDNTERYSPYIVVQMHEHTDDLLLITKAAMKGIDQIFKKGFKYKKAGIVLLEITDQSKFVPDLFTDYSHKQERERLSDAIEAISERFGKNLVTLGIANNKEATWHMNQNLRSPSYLTKWSDLPRVG</sequence>
<evidence type="ECO:0000256" key="2">
    <source>
        <dbReference type="ARBA" id="ARBA00022763"/>
    </source>
</evidence>
<organism evidence="7 8">
    <name type="scientific">Acinetobacter baumannii MRSN 3527</name>
    <dbReference type="NCBI Taxonomy" id="1409923"/>
    <lineage>
        <taxon>Bacteria</taxon>
        <taxon>Pseudomonadati</taxon>
        <taxon>Pseudomonadota</taxon>
        <taxon>Gammaproteobacteria</taxon>
        <taxon>Moraxellales</taxon>
        <taxon>Moraxellaceae</taxon>
        <taxon>Acinetobacter</taxon>
        <taxon>Acinetobacter calcoaceticus/baumannii complex</taxon>
    </lineage>
</organism>
<protein>
    <submittedName>
        <fullName evidence="7">ImpB/MucB/SamB family protein</fullName>
    </submittedName>
</protein>
<keyword evidence="5" id="KW-0742">SOS response</keyword>
<dbReference type="GO" id="GO:0006281">
    <property type="term" value="P:DNA repair"/>
    <property type="evidence" value="ECO:0007669"/>
    <property type="project" value="UniProtKB-KW"/>
</dbReference>
<dbReference type="PANTHER" id="PTHR11076:SF34">
    <property type="entry name" value="PROTEIN UMUC"/>
    <property type="match status" value="1"/>
</dbReference>
<dbReference type="Gene3D" id="1.10.150.20">
    <property type="entry name" value="5' to 3' exonuclease, C-terminal subdomain"/>
    <property type="match status" value="1"/>
</dbReference>
<comment type="similarity">
    <text evidence="1">Belongs to the DNA polymerase type-Y family.</text>
</comment>
<evidence type="ECO:0000313" key="8">
    <source>
        <dbReference type="Proteomes" id="UP000036122"/>
    </source>
</evidence>
<dbReference type="PATRIC" id="fig|1409923.3.peg.3415"/>
<dbReference type="GO" id="GO:0009432">
    <property type="term" value="P:SOS response"/>
    <property type="evidence" value="ECO:0007669"/>
    <property type="project" value="UniProtKB-KW"/>
</dbReference>
<reference evidence="7 8" key="1">
    <citation type="submission" date="2014-07" db="EMBL/GenBank/DDBJ databases">
        <authorList>
            <person name="Harkins D.M."/>
            <person name="Lesho E."/>
            <person name="Waterman P.E."/>
            <person name="Chan A."/>
            <person name="Fouts D.E."/>
        </authorList>
    </citation>
    <scope>NUCLEOTIDE SEQUENCE [LARGE SCALE GENOMIC DNA]</scope>
    <source>
        <strain evidence="7 8">MRSN 3527</strain>
    </source>
</reference>
<dbReference type="SUPFAM" id="SSF56672">
    <property type="entry name" value="DNA/RNA polymerases"/>
    <property type="match status" value="1"/>
</dbReference>
<dbReference type="GeneID" id="89667618"/>
<dbReference type="InterPro" id="IPR017961">
    <property type="entry name" value="DNA_pol_Y-fam_little_finger"/>
</dbReference>
<dbReference type="Proteomes" id="UP000036122">
    <property type="component" value="Unassembled WGS sequence"/>
</dbReference>
<dbReference type="CDD" id="cd01700">
    <property type="entry name" value="PolY_Pol_V_umuC"/>
    <property type="match status" value="1"/>
</dbReference>
<gene>
    <name evidence="7" type="ORF">T630_4122</name>
</gene>
<dbReference type="GO" id="GO:0003684">
    <property type="term" value="F:damaged DNA binding"/>
    <property type="evidence" value="ECO:0007669"/>
    <property type="project" value="InterPro"/>
</dbReference>
<keyword evidence="3" id="KW-0741">SOS mutagenesis</keyword>
<dbReference type="InterPro" id="IPR001126">
    <property type="entry name" value="UmuC"/>
</dbReference>
<dbReference type="Pfam" id="PF00817">
    <property type="entry name" value="IMS"/>
    <property type="match status" value="1"/>
</dbReference>
<evidence type="ECO:0000256" key="4">
    <source>
        <dbReference type="ARBA" id="ARBA00023204"/>
    </source>
</evidence>
<dbReference type="Pfam" id="PF11799">
    <property type="entry name" value="IMS_C"/>
    <property type="match status" value="1"/>
</dbReference>
<dbReference type="AlphaFoldDB" id="A0A0J0ZU61"/>
<feature type="domain" description="UmuC" evidence="6">
    <location>
        <begin position="8"/>
        <end position="197"/>
    </location>
</feature>
<keyword evidence="2" id="KW-0227">DNA damage</keyword>
<name>A0A0J0ZU61_ACIBA</name>
<dbReference type="Pfam" id="PF13438">
    <property type="entry name" value="DUF4113"/>
    <property type="match status" value="1"/>
</dbReference>
<dbReference type="PROSITE" id="PS50173">
    <property type="entry name" value="UMUC"/>
    <property type="match status" value="1"/>
</dbReference>
<dbReference type="RefSeq" id="WP_001190354.1">
    <property type="nucleotide sequence ID" value="NZ_JPHZ01000028.1"/>
</dbReference>
<evidence type="ECO:0000256" key="5">
    <source>
        <dbReference type="ARBA" id="ARBA00023236"/>
    </source>
</evidence>
<evidence type="ECO:0000256" key="3">
    <source>
        <dbReference type="ARBA" id="ARBA00023199"/>
    </source>
</evidence>